<comment type="caution">
    <text evidence="1">The sequence shown here is derived from an EMBL/GenBank/DDBJ whole genome shotgun (WGS) entry which is preliminary data.</text>
</comment>
<dbReference type="OrthoDB" id="1694816at2759"/>
<evidence type="ECO:0000313" key="2">
    <source>
        <dbReference type="Proteomes" id="UP000326396"/>
    </source>
</evidence>
<organism evidence="1 2">
    <name type="scientific">Mikania micrantha</name>
    <name type="common">bitter vine</name>
    <dbReference type="NCBI Taxonomy" id="192012"/>
    <lineage>
        <taxon>Eukaryota</taxon>
        <taxon>Viridiplantae</taxon>
        <taxon>Streptophyta</taxon>
        <taxon>Embryophyta</taxon>
        <taxon>Tracheophyta</taxon>
        <taxon>Spermatophyta</taxon>
        <taxon>Magnoliopsida</taxon>
        <taxon>eudicotyledons</taxon>
        <taxon>Gunneridae</taxon>
        <taxon>Pentapetalae</taxon>
        <taxon>asterids</taxon>
        <taxon>campanulids</taxon>
        <taxon>Asterales</taxon>
        <taxon>Asteraceae</taxon>
        <taxon>Asteroideae</taxon>
        <taxon>Heliantheae alliance</taxon>
        <taxon>Eupatorieae</taxon>
        <taxon>Mikania</taxon>
    </lineage>
</organism>
<dbReference type="Proteomes" id="UP000326396">
    <property type="component" value="Linkage Group LG2"/>
</dbReference>
<reference evidence="1 2" key="1">
    <citation type="submission" date="2019-05" db="EMBL/GenBank/DDBJ databases">
        <title>Mikania micrantha, genome provides insights into the molecular mechanism of rapid growth.</title>
        <authorList>
            <person name="Liu B."/>
        </authorList>
    </citation>
    <scope>NUCLEOTIDE SEQUENCE [LARGE SCALE GENOMIC DNA]</scope>
    <source>
        <strain evidence="1">NLD-2019</strain>
        <tissue evidence="1">Leaf</tissue>
    </source>
</reference>
<accession>A0A5N6NDE9</accession>
<protein>
    <submittedName>
        <fullName evidence="1">Uncharacterized protein</fullName>
    </submittedName>
</protein>
<dbReference type="EMBL" id="SZYD01000012">
    <property type="protein sequence ID" value="KAD4584988.1"/>
    <property type="molecule type" value="Genomic_DNA"/>
</dbReference>
<name>A0A5N6NDE9_9ASTR</name>
<dbReference type="AlphaFoldDB" id="A0A5N6NDE9"/>
<keyword evidence="2" id="KW-1185">Reference proteome</keyword>
<evidence type="ECO:0000313" key="1">
    <source>
        <dbReference type="EMBL" id="KAD4584988.1"/>
    </source>
</evidence>
<sequence length="359" mass="41020">MKPISTSEKRRRTKKKMISRTECSLQWLELDENRTLQHMILIFLRNLMAELFCDRKLHILITGSGVSPPCLVKYSGGGDGMPSTSGLKLTLLTARTAQYDPSQYLVKHPPLTTCDNVWDHEPGSYYVLRNTMNWQQIAPAPAVHWMFMSYTGLVIAQRFGVIVHLFSSRGPQTIFSLWTSANSLQRHNVVSVVHLGVHFINVTLQGYYPMPTVNPIWKRYRNDVASDSYTFITEMPHQEDIAQHGPPLDPETLALLQHKWLQFEAASAVAIRCRHILRMSMGMPRCIDWGVLADAEEAVRARAILHKDMPWTRFFELAELPSYRLITDFLTHQPKLMAYTGIRLHTYPVTSTGATILTQ</sequence>
<proteinExistence type="predicted"/>
<gene>
    <name evidence="1" type="ORF">E3N88_22589</name>
</gene>